<comment type="caution">
    <text evidence="1">The sequence shown here is derived from an EMBL/GenBank/DDBJ whole genome shotgun (WGS) entry which is preliminary data.</text>
</comment>
<proteinExistence type="predicted"/>
<organism evidence="1 2">
    <name type="scientific">Erythrobacter crassostreae</name>
    <dbReference type="NCBI Taxonomy" id="2828328"/>
    <lineage>
        <taxon>Bacteria</taxon>
        <taxon>Pseudomonadati</taxon>
        <taxon>Pseudomonadota</taxon>
        <taxon>Alphaproteobacteria</taxon>
        <taxon>Sphingomonadales</taxon>
        <taxon>Erythrobacteraceae</taxon>
        <taxon>Erythrobacter/Porphyrobacter group</taxon>
        <taxon>Erythrobacter</taxon>
    </lineage>
</organism>
<evidence type="ECO:0000313" key="1">
    <source>
        <dbReference type="EMBL" id="MBV7259006.1"/>
    </source>
</evidence>
<sequence length="86" mass="9775">MDLVILQMRVEQKDKKRRVETRPWKMRLTAASSAAGFEKRIGNLCATDDCPHMEAPMLMPIALDARSVCFWDQRRADPKADIGAQS</sequence>
<name>A0A9X1F2B2_9SPHN</name>
<keyword evidence="2" id="KW-1185">Reference proteome</keyword>
<accession>A0A9X1F2B2</accession>
<dbReference type="Proteomes" id="UP001138681">
    <property type="component" value="Unassembled WGS sequence"/>
</dbReference>
<dbReference type="AlphaFoldDB" id="A0A9X1F2B2"/>
<dbReference type="EMBL" id="JAGSPC010000001">
    <property type="protein sequence ID" value="MBV7259006.1"/>
    <property type="molecule type" value="Genomic_DNA"/>
</dbReference>
<reference evidence="1" key="1">
    <citation type="submission" date="2021-04" db="EMBL/GenBank/DDBJ databases">
        <authorList>
            <person name="Pira H."/>
            <person name="Risdian C."/>
            <person name="Wink J."/>
        </authorList>
    </citation>
    <scope>NUCLEOTIDE SEQUENCE</scope>
    <source>
        <strain evidence="1">WH158</strain>
    </source>
</reference>
<evidence type="ECO:0000313" key="2">
    <source>
        <dbReference type="Proteomes" id="UP001138681"/>
    </source>
</evidence>
<gene>
    <name evidence="1" type="ORF">KCG46_05370</name>
</gene>
<protein>
    <submittedName>
        <fullName evidence="1">Uncharacterized protein</fullName>
    </submittedName>
</protein>
<dbReference type="RefSeq" id="WP_218404260.1">
    <property type="nucleotide sequence ID" value="NZ_JAGSPC010000001.1"/>
</dbReference>